<proteinExistence type="predicted"/>
<evidence type="ECO:0000256" key="1">
    <source>
        <dbReference type="SAM" id="Phobius"/>
    </source>
</evidence>
<name>A0ABW4YAN6_9GAMM</name>
<dbReference type="PROSITE" id="PS00409">
    <property type="entry name" value="PROKAR_NTER_METHYL"/>
    <property type="match status" value="1"/>
</dbReference>
<dbReference type="SUPFAM" id="SSF54523">
    <property type="entry name" value="Pili subunits"/>
    <property type="match status" value="1"/>
</dbReference>
<dbReference type="EMBL" id="JBHUHX010000036">
    <property type="protein sequence ID" value="MFD2112799.1"/>
    <property type="molecule type" value="Genomic_DNA"/>
</dbReference>
<accession>A0ABW4YAN6</accession>
<evidence type="ECO:0000313" key="2">
    <source>
        <dbReference type="EMBL" id="MFD2112799.1"/>
    </source>
</evidence>
<organism evidence="2 3">
    <name type="scientific">Thiorhodococcus fuscus</name>
    <dbReference type="NCBI Taxonomy" id="527200"/>
    <lineage>
        <taxon>Bacteria</taxon>
        <taxon>Pseudomonadati</taxon>
        <taxon>Pseudomonadota</taxon>
        <taxon>Gammaproteobacteria</taxon>
        <taxon>Chromatiales</taxon>
        <taxon>Chromatiaceae</taxon>
        <taxon>Thiorhodococcus</taxon>
    </lineage>
</organism>
<comment type="caution">
    <text evidence="2">The sequence shown here is derived from an EMBL/GenBank/DDBJ whole genome shotgun (WGS) entry which is preliminary data.</text>
</comment>
<keyword evidence="1" id="KW-0472">Membrane</keyword>
<keyword evidence="3" id="KW-1185">Reference proteome</keyword>
<feature type="transmembrane region" description="Helical" evidence="1">
    <location>
        <begin position="12"/>
        <end position="34"/>
    </location>
</feature>
<dbReference type="Proteomes" id="UP001597337">
    <property type="component" value="Unassembled WGS sequence"/>
</dbReference>
<reference evidence="3" key="1">
    <citation type="journal article" date="2019" name="Int. J. Syst. Evol. Microbiol.">
        <title>The Global Catalogue of Microorganisms (GCM) 10K type strain sequencing project: providing services to taxonomists for standard genome sequencing and annotation.</title>
        <authorList>
            <consortium name="The Broad Institute Genomics Platform"/>
            <consortium name="The Broad Institute Genome Sequencing Center for Infectious Disease"/>
            <person name="Wu L."/>
            <person name="Ma J."/>
        </authorList>
    </citation>
    <scope>NUCLEOTIDE SEQUENCE [LARGE SCALE GENOMIC DNA]</scope>
    <source>
        <strain evidence="3">KACC 12597</strain>
    </source>
</reference>
<evidence type="ECO:0000313" key="3">
    <source>
        <dbReference type="Proteomes" id="UP001597337"/>
    </source>
</evidence>
<keyword evidence="1" id="KW-1133">Transmembrane helix</keyword>
<dbReference type="InterPro" id="IPR045584">
    <property type="entry name" value="Pilin-like"/>
</dbReference>
<keyword evidence="1" id="KW-0812">Transmembrane</keyword>
<sequence>MRAVASARLRSRGFTLVELLIALAIIGLITLLLFSGLRLGSRAWEAVDAVALRTGDLRLAHGFLARTLGQMRIISTTFDSEPILLFNGDAERIEFVAPLSDHVGIPGLYVLRLSLEGEGSKRNLVLSRWLYHPKVLEGGDDYPPWEPLQSGRGMSLDGFPTDMDAGGGAFGRTQLLEDVDVLRIAYYGLADGDSEPHWHEDWLKQTQWPTLVRIRLWTHSQTWPDLYVTVPGRQ</sequence>
<dbReference type="InterPro" id="IPR012902">
    <property type="entry name" value="N_methyl_site"/>
</dbReference>
<protein>
    <submittedName>
        <fullName evidence="2">Prepilin-type N-terminal cleavage/methylation domain-containing protein</fullName>
    </submittedName>
</protein>
<gene>
    <name evidence="2" type="ORF">ACFSJC_13205</name>
</gene>
<dbReference type="NCBIfam" id="TIGR02532">
    <property type="entry name" value="IV_pilin_GFxxxE"/>
    <property type="match status" value="1"/>
</dbReference>
<dbReference type="Pfam" id="PF07963">
    <property type="entry name" value="N_methyl"/>
    <property type="match status" value="1"/>
</dbReference>
<dbReference type="RefSeq" id="WP_386027386.1">
    <property type="nucleotide sequence ID" value="NZ_JBHUHX010000036.1"/>
</dbReference>